<dbReference type="SUPFAM" id="SSF54980">
    <property type="entry name" value="EF-G C-terminal domain-like"/>
    <property type="match status" value="2"/>
</dbReference>
<dbReference type="SUPFAM" id="SSF52540">
    <property type="entry name" value="P-loop containing nucleoside triphosphate hydrolases"/>
    <property type="match status" value="1"/>
</dbReference>
<dbReference type="Gene3D" id="3.30.230.10">
    <property type="match status" value="1"/>
</dbReference>
<dbReference type="GO" id="GO:0003924">
    <property type="term" value="F:GTPase activity"/>
    <property type="evidence" value="ECO:0007669"/>
    <property type="project" value="InterPro"/>
</dbReference>
<dbReference type="CDD" id="cd04096">
    <property type="entry name" value="eEF2_snRNP_like_C"/>
    <property type="match status" value="1"/>
</dbReference>
<dbReference type="InterPro" id="IPR035647">
    <property type="entry name" value="EFG_III/V"/>
</dbReference>
<dbReference type="InterPro" id="IPR056752">
    <property type="entry name" value="EFL1"/>
</dbReference>
<dbReference type="WBParaSite" id="Bm4979a.1">
    <property type="protein sequence ID" value="Bm4979a.1"/>
    <property type="gene ID" value="WBGene00225240"/>
</dbReference>
<keyword evidence="2" id="KW-0547">Nucleotide-binding</keyword>
<dbReference type="NCBIfam" id="TIGR00231">
    <property type="entry name" value="small_GTP"/>
    <property type="match status" value="1"/>
</dbReference>
<dbReference type="RefSeq" id="XP_042935771.1">
    <property type="nucleotide sequence ID" value="XM_043079837.1"/>
</dbReference>
<evidence type="ECO:0000256" key="6">
    <source>
        <dbReference type="SAM" id="MobiDB-lite"/>
    </source>
</evidence>
<dbReference type="EMBL" id="LN856811">
    <property type="protein sequence ID" value="CRZ23119.1"/>
    <property type="molecule type" value="Genomic_DNA"/>
</dbReference>
<dbReference type="InterPro" id="IPR014721">
    <property type="entry name" value="Ribsml_uS5_D2-typ_fold_subgr"/>
</dbReference>
<sequence>MTRPLAPGQDGTVYGENKRKRNKEMTRKQSDCDTFQKLDASKIRNVCIIAHVDHGKTCLADCLISSNGLISTRMAGKLRYMDSREDEQIRGITMKASAIALVYENNIINLIDSPGHVDFSDEVSSVLLLSDIAFLVIDVVEGLCSQTEFLLRQAIQLNLEIILVFNKIDRLAIEMKQTPAEAFAHIRRLLEQVNSCISQIISGVLVEQEDWHSVERAEKGLYFSPENENVIFASALHGYGFSLLDFSQIWSKKISIPEKDILSKLFTDSYFSKGVIKEGAECLGKKTLFEQFILQPLWDVHKSGLVDEDLEKLKAFADKMNVKIRSRRTMEAFDEFMRGWLPLTKACFRAAIGSSPSSQSFTHPRRLASLSLDENHSLYETVRACDSSATTVVFVAKILQYGETVLVMCRVLSGSIRKDDQLFLINNKHSNGTVLERPLVTICGVYLLMGREKIAVDCVVAGAVCAIEFSSEMLATTLCSEAVSEGLIRVTHGAKPLVRVSVQPEGGLDELKSLRTALKQLSVLDSNIRVVEQENGELAMFAAGEVHLQKCLTDLYNMGQSNIKVSEPSVPFFETIISIPGLPNNSMQPVDCNVRSGAAKIKLRAAALPRELLEVLEKNEDILRDLREGKFTSAIEDLHKILLNDCVNWLKDLKGSFWSKQRTEQLRHFIDRIWAFGPPRARFNILFNATEDYNRPSIWEKGTSKLRCFDQSIIAGFDLAVGAGPLCEEPMWGTAIVVDEWTVNEVDDPTMAGALISGMKQACREAQKKHPLRLMAAMYKCVVQTNAQALGKVHTVLSQRRAKILNEDMNQSNGLFVVEAHLPVIESFSFCEQLRKKTSGLSSGQLEFSHWEIIDEDPFWEPTTEDEVELYGVKGDAINRARVYMDAVRKRKGLLTDELIVINAEKQRTLKRNR</sequence>
<dbReference type="GO" id="GO:0005829">
    <property type="term" value="C:cytosol"/>
    <property type="evidence" value="ECO:0007669"/>
    <property type="project" value="TreeGrafter"/>
</dbReference>
<dbReference type="PANTHER" id="PTHR42908:SF3">
    <property type="entry name" value="ELONGATION FACTOR-LIKE GTPASE 1"/>
    <property type="match status" value="1"/>
</dbReference>
<dbReference type="Gene3D" id="3.40.50.300">
    <property type="entry name" value="P-loop containing nucleotide triphosphate hydrolases"/>
    <property type="match status" value="1"/>
</dbReference>
<keyword evidence="4" id="KW-0342">GTP-binding</keyword>
<dbReference type="GeneID" id="6098536"/>
<dbReference type="GO" id="GO:0043022">
    <property type="term" value="F:ribosome binding"/>
    <property type="evidence" value="ECO:0007669"/>
    <property type="project" value="TreeGrafter"/>
</dbReference>
<feature type="region of interest" description="Disordered" evidence="6">
    <location>
        <begin position="1"/>
        <end position="28"/>
    </location>
</feature>
<reference evidence="8" key="2">
    <citation type="submission" date="2012-12" db="EMBL/GenBank/DDBJ databases">
        <authorList>
            <person name="Gao Y.W."/>
            <person name="Fan S.T."/>
            <person name="Sun H.T."/>
            <person name="Wang Z."/>
            <person name="Gao X.L."/>
            <person name="Li Y.G."/>
            <person name="Wang T.C."/>
            <person name="Zhang K."/>
            <person name="Xu W.W."/>
            <person name="Yu Z.J."/>
            <person name="Xia X.Z."/>
        </authorList>
    </citation>
    <scope>NUCLEOTIDE SEQUENCE</scope>
    <source>
        <strain evidence="8">FR3</strain>
    </source>
</reference>
<reference evidence="9" key="3">
    <citation type="submission" date="2019-04" db="EMBL/GenBank/DDBJ databases">
        <authorList>
            <person name="Howe K."/>
            <person name="Paulini M."/>
            <person name="Williams G."/>
        </authorList>
    </citation>
    <scope>NUCLEOTIDE SEQUENCE [LARGE SCALE GENOMIC DNA]</scope>
    <source>
        <strain evidence="9">FR3</strain>
    </source>
</reference>
<dbReference type="FunCoup" id="A0A0K0JGZ3">
    <property type="interactions" value="1937"/>
</dbReference>
<dbReference type="InterPro" id="IPR027417">
    <property type="entry name" value="P-loop_NTPase"/>
</dbReference>
<dbReference type="InterPro" id="IPR020568">
    <property type="entry name" value="Ribosomal_Su5_D2-typ_SF"/>
</dbReference>
<evidence type="ECO:0000313" key="11">
    <source>
        <dbReference type="WBParaSite" id="Bm4979a.1"/>
    </source>
</evidence>
<dbReference type="Gene3D" id="2.40.30.10">
    <property type="entry name" value="Translation factors"/>
    <property type="match status" value="1"/>
</dbReference>
<dbReference type="CTD" id="6098536"/>
<dbReference type="KEGG" id="bmy:BM_BM4979"/>
<organism evidence="8">
    <name type="scientific">Brugia malayi</name>
    <name type="common">Filarial nematode worm</name>
    <dbReference type="NCBI Taxonomy" id="6279"/>
    <lineage>
        <taxon>Eukaryota</taxon>
        <taxon>Metazoa</taxon>
        <taxon>Ecdysozoa</taxon>
        <taxon>Nematoda</taxon>
        <taxon>Chromadorea</taxon>
        <taxon>Rhabditida</taxon>
        <taxon>Spirurina</taxon>
        <taxon>Spiruromorpha</taxon>
        <taxon>Filarioidea</taxon>
        <taxon>Onchocercidae</taxon>
        <taxon>Brugia</taxon>
    </lineage>
</organism>
<dbReference type="Pfam" id="PF00009">
    <property type="entry name" value="GTP_EFTU"/>
    <property type="match status" value="1"/>
</dbReference>
<reference evidence="8 10" key="1">
    <citation type="journal article" date="2007" name="Science">
        <title>Draft genome of the filarial nematode parasite Brugia malayi.</title>
        <authorList>
            <person name="Ghedin E."/>
            <person name="Wang S."/>
            <person name="Spiro D."/>
            <person name="Caler E."/>
            <person name="Zhao Q."/>
            <person name="Crabtree J."/>
            <person name="Allen J.E."/>
            <person name="Delcher A.L."/>
            <person name="Guiliano D.B."/>
            <person name="Miranda-Saavedra D."/>
            <person name="Angiuoli S.V."/>
            <person name="Creasy T."/>
            <person name="Amedeo P."/>
            <person name="Haas B."/>
            <person name="El-Sayed N.M."/>
            <person name="Wortman J.R."/>
            <person name="Feldblyum T."/>
            <person name="Tallon L."/>
            <person name="Schatz M."/>
            <person name="Shumway M."/>
            <person name="Koo H."/>
            <person name="Salzberg S.L."/>
            <person name="Schobel S."/>
            <person name="Pertea M."/>
            <person name="Pop M."/>
            <person name="White O."/>
            <person name="Barton G.J."/>
            <person name="Carlow C.K."/>
            <person name="Crawford M.J."/>
            <person name="Daub J."/>
            <person name="Dimmic M.W."/>
            <person name="Estes C.F."/>
            <person name="Foster J.M."/>
            <person name="Ganatra M."/>
            <person name="Gregory W.F."/>
            <person name="Johnson N.M."/>
            <person name="Jin J."/>
            <person name="Komuniecki R."/>
            <person name="Korf I."/>
            <person name="Kumar S."/>
            <person name="Laney S."/>
            <person name="Li B.W."/>
            <person name="Li W."/>
            <person name="Lindblom T.H."/>
            <person name="Lustigman S."/>
            <person name="Ma D."/>
            <person name="Maina C.V."/>
            <person name="Martin D.M."/>
            <person name="McCarter J.P."/>
            <person name="McReynolds L."/>
            <person name="Mitreva M."/>
            <person name="Nutman T.B."/>
            <person name="Parkinson J."/>
            <person name="Peregrin-Alvarez J.M."/>
            <person name="Poole C."/>
            <person name="Ren Q."/>
            <person name="Saunders L."/>
            <person name="Sluder A.E."/>
            <person name="Smith K."/>
            <person name="Stanke M."/>
            <person name="Unnasch T.R."/>
            <person name="Ware J."/>
            <person name="Wei A.D."/>
            <person name="Weil G."/>
            <person name="Williams D.J."/>
            <person name="Zhang Y."/>
            <person name="Williams S.A."/>
            <person name="Fraser-Liggett C."/>
            <person name="Slatko B."/>
            <person name="Blaxter M.L."/>
            <person name="Scott A.L."/>
        </authorList>
    </citation>
    <scope>NUCLEOTIDE SEQUENCE</scope>
    <source>
        <strain evidence="8 10">FR3</strain>
    </source>
</reference>
<dbReference type="GO" id="GO:0042256">
    <property type="term" value="P:cytosolic ribosome assembly"/>
    <property type="evidence" value="ECO:0007669"/>
    <property type="project" value="TreeGrafter"/>
</dbReference>
<evidence type="ECO:0000313" key="8">
    <source>
        <dbReference type="EMBL" id="CRZ23119.1"/>
    </source>
</evidence>
<evidence type="ECO:0000256" key="2">
    <source>
        <dbReference type="ARBA" id="ARBA00022741"/>
    </source>
</evidence>
<dbReference type="GO" id="GO:0005525">
    <property type="term" value="F:GTP binding"/>
    <property type="evidence" value="ECO:0007669"/>
    <property type="project" value="UniProtKB-KW"/>
</dbReference>
<dbReference type="GO" id="GO:1990904">
    <property type="term" value="C:ribonucleoprotein complex"/>
    <property type="evidence" value="ECO:0007669"/>
    <property type="project" value="TreeGrafter"/>
</dbReference>
<keyword evidence="3" id="KW-0378">Hydrolase</keyword>
<reference evidence="11" key="4">
    <citation type="submission" date="2020-12" db="UniProtKB">
        <authorList>
            <consortium name="WormBaseParasite"/>
        </authorList>
    </citation>
    <scope>IDENTIFICATION</scope>
</reference>
<evidence type="ECO:0000256" key="3">
    <source>
        <dbReference type="ARBA" id="ARBA00022801"/>
    </source>
</evidence>
<gene>
    <name evidence="8 9 11" type="ORF">Bm4979</name>
    <name evidence="9" type="ORF">BM_BM4979</name>
    <name evidence="8" type="ORF">BM_Bm4979</name>
</gene>
<dbReference type="Pfam" id="PF25118">
    <property type="entry name" value="EFL1"/>
    <property type="match status" value="1"/>
</dbReference>
<accession>A0A0K0JGZ3</accession>
<dbReference type="Pfam" id="PF00679">
    <property type="entry name" value="EFG_C"/>
    <property type="match status" value="1"/>
</dbReference>
<dbReference type="PRINTS" id="PR00315">
    <property type="entry name" value="ELONGATNFCT"/>
</dbReference>
<dbReference type="Proteomes" id="UP000006672">
    <property type="component" value="Unassembled WGS sequence"/>
</dbReference>
<dbReference type="SUPFAM" id="SSF54211">
    <property type="entry name" value="Ribosomal protein S5 domain 2-like"/>
    <property type="match status" value="1"/>
</dbReference>
<protein>
    <recommendedName>
        <fullName evidence="5">Elongation factor-like 1</fullName>
    </recommendedName>
</protein>
<keyword evidence="9" id="KW-0251">Elongation factor</keyword>
<dbReference type="EMBL" id="CAAKNF010000194">
    <property type="protein sequence ID" value="VIO95551.1"/>
    <property type="molecule type" value="Genomic_DNA"/>
</dbReference>
<keyword evidence="10" id="KW-1185">Reference proteome</keyword>
<keyword evidence="9" id="KW-0648">Protein biosynthesis</keyword>
<dbReference type="FunFam" id="3.30.70.870:FF:000002">
    <property type="entry name" value="Translation elongation factor 2"/>
    <property type="match status" value="1"/>
</dbReference>
<dbReference type="OrthoDB" id="364892at2759"/>
<dbReference type="InterPro" id="IPR000795">
    <property type="entry name" value="T_Tr_GTP-bd_dom"/>
</dbReference>
<dbReference type="FunFam" id="3.30.70.240:FF:000006">
    <property type="entry name" value="Elongation factor like GTPase 1"/>
    <property type="match status" value="1"/>
</dbReference>
<evidence type="ECO:0000256" key="1">
    <source>
        <dbReference type="ARBA" id="ARBA00022517"/>
    </source>
</evidence>
<proteinExistence type="predicted"/>
<dbReference type="SMART" id="SM00838">
    <property type="entry name" value="EFG_C"/>
    <property type="match status" value="1"/>
</dbReference>
<dbReference type="GO" id="GO:0003746">
    <property type="term" value="F:translation elongation factor activity"/>
    <property type="evidence" value="ECO:0007669"/>
    <property type="project" value="UniProtKB-KW"/>
</dbReference>
<dbReference type="CDD" id="cd01681">
    <property type="entry name" value="aeEF2_snRNP_like_IV"/>
    <property type="match status" value="1"/>
</dbReference>
<feature type="domain" description="Tr-type G" evidence="7">
    <location>
        <begin position="41"/>
        <end position="258"/>
    </location>
</feature>
<dbReference type="PROSITE" id="PS51722">
    <property type="entry name" value="G_TR_2"/>
    <property type="match status" value="1"/>
</dbReference>
<dbReference type="Gene3D" id="3.30.70.240">
    <property type="match status" value="1"/>
</dbReference>
<dbReference type="InterPro" id="IPR000640">
    <property type="entry name" value="EFG_V-like"/>
</dbReference>
<dbReference type="AlphaFoldDB" id="A0A0K0JGZ3"/>
<evidence type="ECO:0000256" key="5">
    <source>
        <dbReference type="ARBA" id="ARBA00081809"/>
    </source>
</evidence>
<dbReference type="SUPFAM" id="SSF50447">
    <property type="entry name" value="Translation proteins"/>
    <property type="match status" value="1"/>
</dbReference>
<dbReference type="Gene3D" id="3.30.70.870">
    <property type="entry name" value="Elongation Factor G (Translational Gtpase), domain 3"/>
    <property type="match status" value="1"/>
</dbReference>
<keyword evidence="1" id="KW-0690">Ribosome biogenesis</keyword>
<evidence type="ECO:0000256" key="4">
    <source>
        <dbReference type="ARBA" id="ARBA00023134"/>
    </source>
</evidence>
<evidence type="ECO:0000313" key="10">
    <source>
        <dbReference type="Proteomes" id="UP000006672"/>
    </source>
</evidence>
<evidence type="ECO:0000313" key="9">
    <source>
        <dbReference type="EMBL" id="VIO95551.1"/>
    </source>
</evidence>
<dbReference type="OMA" id="FARCDIQ"/>
<accession>A0A4E9FF47</accession>
<dbReference type="PANTHER" id="PTHR42908">
    <property type="entry name" value="TRANSLATION ELONGATION FACTOR-RELATED"/>
    <property type="match status" value="1"/>
</dbReference>
<evidence type="ECO:0000259" key="7">
    <source>
        <dbReference type="PROSITE" id="PS51722"/>
    </source>
</evidence>
<dbReference type="InterPro" id="IPR009000">
    <property type="entry name" value="Transl_B-barrel_sf"/>
</dbReference>
<name>A0A0K0JGZ3_BRUMA</name>
<dbReference type="InterPro" id="IPR005225">
    <property type="entry name" value="Small_GTP-bd"/>
</dbReference>
<dbReference type="STRING" id="6279.A0A0K0JGZ3"/>